<dbReference type="InterPro" id="IPR050196">
    <property type="entry name" value="Cytochrome_P450_Monoox"/>
</dbReference>
<keyword evidence="6 8" id="KW-0503">Monooxygenase</keyword>
<protein>
    <submittedName>
        <fullName evidence="10">Cytochrome P450</fullName>
    </submittedName>
</protein>
<dbReference type="PRINTS" id="PR00463">
    <property type="entry name" value="EP450I"/>
</dbReference>
<comment type="similarity">
    <text evidence="1 8">Belongs to the cytochrome P450 family.</text>
</comment>
<dbReference type="STRING" id="58117.SAMN05421833_11428"/>
<evidence type="ECO:0000256" key="9">
    <source>
        <dbReference type="SAM" id="MobiDB-lite"/>
    </source>
</evidence>
<proteinExistence type="inferred from homology"/>
<accession>A0A1N7DBB3</accession>
<dbReference type="GO" id="GO:0016705">
    <property type="term" value="F:oxidoreductase activity, acting on paired donors, with incorporation or reduction of molecular oxygen"/>
    <property type="evidence" value="ECO:0007669"/>
    <property type="project" value="InterPro"/>
</dbReference>
<name>A0A1N7DBB3_9ACTN</name>
<dbReference type="GO" id="GO:0020037">
    <property type="term" value="F:heme binding"/>
    <property type="evidence" value="ECO:0007669"/>
    <property type="project" value="InterPro"/>
</dbReference>
<keyword evidence="2 7" id="KW-0349">Heme</keyword>
<evidence type="ECO:0000256" key="8">
    <source>
        <dbReference type="RuleBase" id="RU000461"/>
    </source>
</evidence>
<dbReference type="OrthoDB" id="3217230at2"/>
<dbReference type="PANTHER" id="PTHR24291:SF50">
    <property type="entry name" value="BIFUNCTIONAL ALBAFLAVENONE MONOOXYGENASE_TERPENE SYNTHASE"/>
    <property type="match status" value="1"/>
</dbReference>
<dbReference type="GO" id="GO:0004497">
    <property type="term" value="F:monooxygenase activity"/>
    <property type="evidence" value="ECO:0007669"/>
    <property type="project" value="UniProtKB-KW"/>
</dbReference>
<dbReference type="SUPFAM" id="SSF48264">
    <property type="entry name" value="Cytochrome P450"/>
    <property type="match status" value="1"/>
</dbReference>
<dbReference type="GO" id="GO:0005506">
    <property type="term" value="F:iron ion binding"/>
    <property type="evidence" value="ECO:0007669"/>
    <property type="project" value="InterPro"/>
</dbReference>
<dbReference type="PRINTS" id="PR00385">
    <property type="entry name" value="P450"/>
</dbReference>
<evidence type="ECO:0000256" key="2">
    <source>
        <dbReference type="ARBA" id="ARBA00022617"/>
    </source>
</evidence>
<evidence type="ECO:0000313" key="11">
    <source>
        <dbReference type="Proteomes" id="UP000186096"/>
    </source>
</evidence>
<evidence type="ECO:0000256" key="1">
    <source>
        <dbReference type="ARBA" id="ARBA00010617"/>
    </source>
</evidence>
<evidence type="ECO:0000313" key="10">
    <source>
        <dbReference type="EMBL" id="SIR73054.1"/>
    </source>
</evidence>
<evidence type="ECO:0000256" key="4">
    <source>
        <dbReference type="ARBA" id="ARBA00023002"/>
    </source>
</evidence>
<sequence length="460" mass="50307">MADTHSGYVSLPPGPDGAQSLSSMREDPLRFVTEMAAWGDVTRHEAEGAPVYMLHRPDLARHVLKDNGANYTKDRTPDDDMLRPLLGNGLLTSGGEEWARQRKMIAPAFRPTEVERFAQVMTDAAAHLAARWRRAGEDGEAVRVDHDLTALTLTVIARAMLGADIAGVGDGFGRAVDEVNRFIGHFDPASEGGGREGFRRAKAFLDAVTRTIVAARRATGQENDDLLGAMLASGHAMSATDLRDQVLTIVMAGHETTAKALTWTLYLLDRHPDAARAVRAEVDEVLGGDRTPTAADLPRLTACQRAIKEAMRLYPPVWLISRRSVEADIVGGYAIPPGTLVCVSPYVLHRDPRYWPDPETYAPDRFAAEHTHAGHQYLPFGGGPRVCVGRHFALVEATLVLAVLLRAVRPELVPGFPVEPEALVTLRPRHGMLMVPRPRETGPRETRPGETRPGDARREP</sequence>
<feature type="compositionally biased region" description="Basic and acidic residues" evidence="9">
    <location>
        <begin position="437"/>
        <end position="460"/>
    </location>
</feature>
<feature type="binding site" description="axial binding residue" evidence="7">
    <location>
        <position position="387"/>
    </location>
    <ligand>
        <name>heme</name>
        <dbReference type="ChEBI" id="CHEBI:30413"/>
    </ligand>
    <ligandPart>
        <name>Fe</name>
        <dbReference type="ChEBI" id="CHEBI:18248"/>
    </ligandPart>
</feature>
<dbReference type="EMBL" id="FTNI01000014">
    <property type="protein sequence ID" value="SIR73054.1"/>
    <property type="molecule type" value="Genomic_DNA"/>
</dbReference>
<dbReference type="CDD" id="cd20620">
    <property type="entry name" value="CYP132-like"/>
    <property type="match status" value="1"/>
</dbReference>
<evidence type="ECO:0000256" key="3">
    <source>
        <dbReference type="ARBA" id="ARBA00022723"/>
    </source>
</evidence>
<dbReference type="InterPro" id="IPR036396">
    <property type="entry name" value="Cyt_P450_sf"/>
</dbReference>
<keyword evidence="5 7" id="KW-0408">Iron</keyword>
<reference evidence="11" key="1">
    <citation type="submission" date="2017-01" db="EMBL/GenBank/DDBJ databases">
        <authorList>
            <person name="Varghese N."/>
            <person name="Submissions S."/>
        </authorList>
    </citation>
    <scope>NUCLEOTIDE SEQUENCE [LARGE SCALE GENOMIC DNA]</scope>
    <source>
        <strain evidence="11">ATCC 12950</strain>
    </source>
</reference>
<dbReference type="InterPro" id="IPR001128">
    <property type="entry name" value="Cyt_P450"/>
</dbReference>
<keyword evidence="11" id="KW-1185">Reference proteome</keyword>
<keyword evidence="3 7" id="KW-0479">Metal-binding</keyword>
<evidence type="ECO:0000256" key="6">
    <source>
        <dbReference type="ARBA" id="ARBA00023033"/>
    </source>
</evidence>
<evidence type="ECO:0000256" key="7">
    <source>
        <dbReference type="PIRSR" id="PIRSR602401-1"/>
    </source>
</evidence>
<comment type="cofactor">
    <cofactor evidence="7">
        <name>heme</name>
        <dbReference type="ChEBI" id="CHEBI:30413"/>
    </cofactor>
</comment>
<dbReference type="RefSeq" id="WP_159454814.1">
    <property type="nucleotide sequence ID" value="NZ_FTNI01000014.1"/>
</dbReference>
<organism evidence="10 11">
    <name type="scientific">Microbispora rosea</name>
    <dbReference type="NCBI Taxonomy" id="58117"/>
    <lineage>
        <taxon>Bacteria</taxon>
        <taxon>Bacillati</taxon>
        <taxon>Actinomycetota</taxon>
        <taxon>Actinomycetes</taxon>
        <taxon>Streptosporangiales</taxon>
        <taxon>Streptosporangiaceae</taxon>
        <taxon>Microbispora</taxon>
    </lineage>
</organism>
<dbReference type="InterPro" id="IPR017972">
    <property type="entry name" value="Cyt_P450_CS"/>
</dbReference>
<gene>
    <name evidence="10" type="ORF">SAMN05421833_11428</name>
</gene>
<dbReference type="Gene3D" id="1.10.630.10">
    <property type="entry name" value="Cytochrome P450"/>
    <property type="match status" value="1"/>
</dbReference>
<dbReference type="InterPro" id="IPR002401">
    <property type="entry name" value="Cyt_P450_E_grp-I"/>
</dbReference>
<dbReference type="PANTHER" id="PTHR24291">
    <property type="entry name" value="CYTOCHROME P450 FAMILY 4"/>
    <property type="match status" value="1"/>
</dbReference>
<dbReference type="Pfam" id="PF00067">
    <property type="entry name" value="p450"/>
    <property type="match status" value="1"/>
</dbReference>
<keyword evidence="4 8" id="KW-0560">Oxidoreductase</keyword>
<evidence type="ECO:0000256" key="5">
    <source>
        <dbReference type="ARBA" id="ARBA00023004"/>
    </source>
</evidence>
<dbReference type="PROSITE" id="PS00086">
    <property type="entry name" value="CYTOCHROME_P450"/>
    <property type="match status" value="1"/>
</dbReference>
<feature type="region of interest" description="Disordered" evidence="9">
    <location>
        <begin position="1"/>
        <end position="23"/>
    </location>
</feature>
<dbReference type="Proteomes" id="UP000186096">
    <property type="component" value="Unassembled WGS sequence"/>
</dbReference>
<dbReference type="AlphaFoldDB" id="A0A1N7DBB3"/>
<feature type="region of interest" description="Disordered" evidence="9">
    <location>
        <begin position="433"/>
        <end position="460"/>
    </location>
</feature>